<feature type="transmembrane region" description="Helical" evidence="1">
    <location>
        <begin position="101"/>
        <end position="126"/>
    </location>
</feature>
<dbReference type="STRING" id="1227497.C491_00792"/>
<accession>L9XI06</accession>
<evidence type="ECO:0000313" key="3">
    <source>
        <dbReference type="Proteomes" id="UP000011688"/>
    </source>
</evidence>
<keyword evidence="1" id="KW-1133">Transmembrane helix</keyword>
<comment type="caution">
    <text evidence="2">The sequence shown here is derived from an EMBL/GenBank/DDBJ whole genome shotgun (WGS) entry which is preliminary data.</text>
</comment>
<evidence type="ECO:0000313" key="2">
    <source>
        <dbReference type="EMBL" id="ELY61350.1"/>
    </source>
</evidence>
<dbReference type="eggNOG" id="arCOG01994">
    <property type="taxonomic scope" value="Archaea"/>
</dbReference>
<dbReference type="InterPro" id="IPR002798">
    <property type="entry name" value="SpoIIM-like"/>
</dbReference>
<proteinExistence type="predicted"/>
<dbReference type="PATRIC" id="fig|1227497.3.peg.164"/>
<dbReference type="Proteomes" id="UP000011688">
    <property type="component" value="Unassembled WGS sequence"/>
</dbReference>
<feature type="transmembrane region" description="Helical" evidence="1">
    <location>
        <begin position="246"/>
        <end position="269"/>
    </location>
</feature>
<feature type="transmembrane region" description="Helical" evidence="1">
    <location>
        <begin position="190"/>
        <end position="210"/>
    </location>
</feature>
<dbReference type="Pfam" id="PF01944">
    <property type="entry name" value="SpoIIM"/>
    <property type="match status" value="1"/>
</dbReference>
<sequence>MALSESVTAAIAVLRRRPADILPFYLLGAAIPAIVRVLPFLGIAVAFVYLELSGRLDAVLTELETGVPDPPDPETDPEAFDAWAEEVAPLAQQLLPLELQLFAAAVILASIVLAITLYAAVSAAQLSACYGRLRDDRGLVIGLAGAGRFWLRFVGLYVLEIVAWLTVGTIALVGAVLLGAALAPATGAGVAAVVVVLPTLLVAGLAIAAIRAVFAFAPVAVVVDDAGVFGSLSATLGFLRRHPIAAGFYYVLAVGASVALSVLTGLLVVAEVASLGTLLTTLIVFPFLDLLKTALYGGPKDKLSPPSAPERPFRSRFADGLRRGWAEMFSFVRATPFLHAFVVVAAVGTFWAGWELAEPLAGTVETSIDERLEGHVPPTAALEFFGNNWMVAYTTAFGGLALAIPALFSLAFNGVVLGAVARLEVEIVELAAFVVPHGILEVPAIFVASALGLWLGAVGWRAFRGRASRQDVVEALERAFWVVVGLGIVLAVAAFIEGFVSPYYYQPFI</sequence>
<protein>
    <recommendedName>
        <fullName evidence="4">Stage II sporulation protein M</fullName>
    </recommendedName>
</protein>
<gene>
    <name evidence="2" type="ORF">C491_00792</name>
</gene>
<keyword evidence="3" id="KW-1185">Reference proteome</keyword>
<dbReference type="EMBL" id="AOIB01000005">
    <property type="protein sequence ID" value="ELY61350.1"/>
    <property type="molecule type" value="Genomic_DNA"/>
</dbReference>
<feature type="transmembrane region" description="Helical" evidence="1">
    <location>
        <begin position="331"/>
        <end position="354"/>
    </location>
</feature>
<dbReference type="AlphaFoldDB" id="L9XI06"/>
<evidence type="ECO:0000256" key="1">
    <source>
        <dbReference type="SAM" id="Phobius"/>
    </source>
</evidence>
<feature type="transmembrane region" description="Helical" evidence="1">
    <location>
        <begin position="480"/>
        <end position="505"/>
    </location>
</feature>
<feature type="transmembrane region" description="Helical" evidence="1">
    <location>
        <begin position="161"/>
        <end position="183"/>
    </location>
</feature>
<dbReference type="OrthoDB" id="86288at2157"/>
<organism evidence="2 3">
    <name type="scientific">Natronococcus amylolyticus DSM 10524</name>
    <dbReference type="NCBI Taxonomy" id="1227497"/>
    <lineage>
        <taxon>Archaea</taxon>
        <taxon>Methanobacteriati</taxon>
        <taxon>Methanobacteriota</taxon>
        <taxon>Stenosarchaea group</taxon>
        <taxon>Halobacteria</taxon>
        <taxon>Halobacteriales</taxon>
        <taxon>Natrialbaceae</taxon>
        <taxon>Natronococcus</taxon>
    </lineage>
</organism>
<reference evidence="2 3" key="1">
    <citation type="journal article" date="2014" name="PLoS Genet.">
        <title>Phylogenetically driven sequencing of extremely halophilic archaea reveals strategies for static and dynamic osmo-response.</title>
        <authorList>
            <person name="Becker E.A."/>
            <person name="Seitzer P.M."/>
            <person name="Tritt A."/>
            <person name="Larsen D."/>
            <person name="Krusor M."/>
            <person name="Yao A.I."/>
            <person name="Wu D."/>
            <person name="Madern D."/>
            <person name="Eisen J.A."/>
            <person name="Darling A.E."/>
            <person name="Facciotti M.T."/>
        </authorList>
    </citation>
    <scope>NUCLEOTIDE SEQUENCE [LARGE SCALE GENOMIC DNA]</scope>
    <source>
        <strain evidence="2 3">DSM 10524</strain>
    </source>
</reference>
<keyword evidence="1" id="KW-0472">Membrane</keyword>
<feature type="transmembrane region" description="Helical" evidence="1">
    <location>
        <begin position="433"/>
        <end position="460"/>
    </location>
</feature>
<dbReference type="PANTHER" id="PTHR35337">
    <property type="entry name" value="SLR1478 PROTEIN"/>
    <property type="match status" value="1"/>
</dbReference>
<dbReference type="PANTHER" id="PTHR35337:SF1">
    <property type="entry name" value="SLR1478 PROTEIN"/>
    <property type="match status" value="1"/>
</dbReference>
<feature type="transmembrane region" description="Helical" evidence="1">
    <location>
        <begin position="24"/>
        <end position="50"/>
    </location>
</feature>
<feature type="transmembrane region" description="Helical" evidence="1">
    <location>
        <begin position="396"/>
        <end position="421"/>
    </location>
</feature>
<feature type="transmembrane region" description="Helical" evidence="1">
    <location>
        <begin position="275"/>
        <end position="295"/>
    </location>
</feature>
<dbReference type="RefSeq" id="WP_005553013.1">
    <property type="nucleotide sequence ID" value="NZ_AOIB01000005.1"/>
</dbReference>
<keyword evidence="1" id="KW-0812">Transmembrane</keyword>
<feature type="transmembrane region" description="Helical" evidence="1">
    <location>
        <begin position="216"/>
        <end position="239"/>
    </location>
</feature>
<evidence type="ECO:0008006" key="4">
    <source>
        <dbReference type="Google" id="ProtNLM"/>
    </source>
</evidence>
<name>L9XI06_9EURY</name>